<dbReference type="InterPro" id="IPR022907">
    <property type="entry name" value="VapC_family"/>
</dbReference>
<proteinExistence type="inferred from homology"/>
<keyword evidence="8" id="KW-0812">Transmembrane</keyword>
<evidence type="ECO:0000256" key="5">
    <source>
        <dbReference type="ARBA" id="ARBA00022842"/>
    </source>
</evidence>
<feature type="binding site" evidence="6">
    <location>
        <position position="97"/>
    </location>
    <ligand>
        <name>Mg(2+)</name>
        <dbReference type="ChEBI" id="CHEBI:18420"/>
    </ligand>
</feature>
<comment type="caution">
    <text evidence="10">The sequence shown here is derived from an EMBL/GenBank/DDBJ whole genome shotgun (WGS) entry which is preliminary data.</text>
</comment>
<evidence type="ECO:0000313" key="11">
    <source>
        <dbReference type="Proteomes" id="UP000694287"/>
    </source>
</evidence>
<dbReference type="PANTHER" id="PTHR38826">
    <property type="entry name" value="RIBONUCLEASE VAPC13"/>
    <property type="match status" value="1"/>
</dbReference>
<evidence type="ECO:0000256" key="1">
    <source>
        <dbReference type="ARBA" id="ARBA00022649"/>
    </source>
</evidence>
<accession>A0ABS6UTJ0</accession>
<feature type="compositionally biased region" description="Basic residues" evidence="7">
    <location>
        <begin position="133"/>
        <end position="184"/>
    </location>
</feature>
<feature type="compositionally biased region" description="Basic and acidic residues" evidence="7">
    <location>
        <begin position="185"/>
        <end position="197"/>
    </location>
</feature>
<keyword evidence="3 6" id="KW-0479">Metal-binding</keyword>
<keyword evidence="1 6" id="KW-1277">Toxin-antitoxin system</keyword>
<dbReference type="Pfam" id="PF01850">
    <property type="entry name" value="PIN"/>
    <property type="match status" value="1"/>
</dbReference>
<keyword evidence="6" id="KW-0800">Toxin</keyword>
<evidence type="ECO:0000313" key="10">
    <source>
        <dbReference type="EMBL" id="MBW0135512.1"/>
    </source>
</evidence>
<evidence type="ECO:0000256" key="3">
    <source>
        <dbReference type="ARBA" id="ARBA00022723"/>
    </source>
</evidence>
<name>A0ABS6UTJ0_9PSEU</name>
<keyword evidence="8" id="KW-0472">Membrane</keyword>
<organism evidence="10 11">
    <name type="scientific">Pseudonocardia abyssalis</name>
    <dbReference type="NCBI Taxonomy" id="2792008"/>
    <lineage>
        <taxon>Bacteria</taxon>
        <taxon>Bacillati</taxon>
        <taxon>Actinomycetota</taxon>
        <taxon>Actinomycetes</taxon>
        <taxon>Pseudonocardiales</taxon>
        <taxon>Pseudonocardiaceae</taxon>
        <taxon>Pseudonocardia</taxon>
    </lineage>
</organism>
<dbReference type="InterPro" id="IPR002716">
    <property type="entry name" value="PIN_dom"/>
</dbReference>
<feature type="region of interest" description="Disordered" evidence="7">
    <location>
        <begin position="117"/>
        <end position="219"/>
    </location>
</feature>
<evidence type="ECO:0000259" key="9">
    <source>
        <dbReference type="Pfam" id="PF01850"/>
    </source>
</evidence>
<dbReference type="InterPro" id="IPR052106">
    <property type="entry name" value="PINc/VapC_TA"/>
</dbReference>
<reference evidence="10 11" key="1">
    <citation type="submission" date="2020-11" db="EMBL/GenBank/DDBJ databases">
        <title>Pseudonocardia abyssalis sp. nov. and Pseudonocardia oceani sp. nov., description and phylogenomic analysis of two novel actinomycetes isolated from the deep Southern Ocean.</title>
        <authorList>
            <person name="Parra J."/>
        </authorList>
    </citation>
    <scope>NUCLEOTIDE SEQUENCE [LARGE SCALE GENOMIC DNA]</scope>
    <source>
        <strain evidence="10 11">KRD-168</strain>
    </source>
</reference>
<evidence type="ECO:0000256" key="6">
    <source>
        <dbReference type="HAMAP-Rule" id="MF_00265"/>
    </source>
</evidence>
<evidence type="ECO:0000256" key="4">
    <source>
        <dbReference type="ARBA" id="ARBA00022801"/>
    </source>
</evidence>
<keyword evidence="5 6" id="KW-0460">Magnesium</keyword>
<feature type="domain" description="PIN" evidence="9">
    <location>
        <begin position="1"/>
        <end position="117"/>
    </location>
</feature>
<dbReference type="EMBL" id="JADQDK010000001">
    <property type="protein sequence ID" value="MBW0135512.1"/>
    <property type="molecule type" value="Genomic_DNA"/>
</dbReference>
<feature type="transmembrane region" description="Helical" evidence="8">
    <location>
        <begin position="266"/>
        <end position="285"/>
    </location>
</feature>
<feature type="transmembrane region" description="Helical" evidence="8">
    <location>
        <begin position="240"/>
        <end position="260"/>
    </location>
</feature>
<evidence type="ECO:0000256" key="8">
    <source>
        <dbReference type="SAM" id="Phobius"/>
    </source>
</evidence>
<keyword evidence="2 6" id="KW-0540">Nuclease</keyword>
<comment type="cofactor">
    <cofactor evidence="6">
        <name>Mg(2+)</name>
        <dbReference type="ChEBI" id="CHEBI:18420"/>
    </cofactor>
</comment>
<feature type="binding site" evidence="6">
    <location>
        <position position="3"/>
    </location>
    <ligand>
        <name>Mg(2+)</name>
        <dbReference type="ChEBI" id="CHEBI:18420"/>
    </ligand>
</feature>
<dbReference type="HAMAP" id="MF_00265">
    <property type="entry name" value="VapC_Nob1"/>
    <property type="match status" value="1"/>
</dbReference>
<comment type="function">
    <text evidence="6">Toxic component of a toxin-antitoxin (TA) system. An RNase.</text>
</comment>
<dbReference type="Proteomes" id="UP000694287">
    <property type="component" value="Unassembled WGS sequence"/>
</dbReference>
<sequence length="345" mass="36173">MLDTTVPAYSVGTEHRFREPCARLHDAVGDGVLAATTTPEVLQEFAHVRAHRRDRDDAADLAEAFADLLAPLITVDEDGFRSGMRLIRGHPAVGALDAVLIGAAVAAGATAVVSADRGGGAVHAGRGDGRRPAGAHRGPRRAAHPHRPGHAAHTRPGPRGRGARSRRRGAVRCRAHRAHRRPGRRERPPGVLRDRGGRAGGPAAEPGAGGAGADGARHRPGGSAVIGVELSLMFRRRRVWLCWVLLCMLAIGAVGLFSSTLTDSPLAAALGVLAVVVTSAALLPLEAADAIERYLPTTHRLAWIDLHRDPIAWSAVREGAAVQLAYVAVAFGAAWANFATKDITG</sequence>
<keyword evidence="11" id="KW-1185">Reference proteome</keyword>
<dbReference type="PANTHER" id="PTHR38826:SF5">
    <property type="entry name" value="RIBONUCLEASE VAPC13"/>
    <property type="match status" value="1"/>
</dbReference>
<comment type="similarity">
    <text evidence="6">Belongs to the PINc/VapC protein family.</text>
</comment>
<gene>
    <name evidence="6" type="primary">vapC</name>
    <name evidence="10" type="ORF">I4I81_14770</name>
</gene>
<evidence type="ECO:0000256" key="2">
    <source>
        <dbReference type="ARBA" id="ARBA00022722"/>
    </source>
</evidence>
<keyword evidence="8" id="KW-1133">Transmembrane helix</keyword>
<keyword evidence="4 6" id="KW-0378">Hydrolase</keyword>
<dbReference type="EC" id="3.1.-.-" evidence="6"/>
<evidence type="ECO:0000256" key="7">
    <source>
        <dbReference type="SAM" id="MobiDB-lite"/>
    </source>
</evidence>
<protein>
    <recommendedName>
        <fullName evidence="6">Ribonuclease VapC</fullName>
        <shortName evidence="6">RNase VapC</shortName>
        <ecNumber evidence="6">3.1.-.-</ecNumber>
    </recommendedName>
    <alternativeName>
        <fullName evidence="6">Toxin VapC</fullName>
    </alternativeName>
</protein>